<dbReference type="Gene3D" id="1.10.10.10">
    <property type="entry name" value="Winged helix-like DNA-binding domain superfamily/Winged helix DNA-binding domain"/>
    <property type="match status" value="1"/>
</dbReference>
<reference evidence="3" key="1">
    <citation type="journal article" date="2019" name="Int. J. Syst. Evol. Microbiol.">
        <title>The Global Catalogue of Microorganisms (GCM) 10K type strain sequencing project: providing services to taxonomists for standard genome sequencing and annotation.</title>
        <authorList>
            <consortium name="The Broad Institute Genomics Platform"/>
            <consortium name="The Broad Institute Genome Sequencing Center for Infectious Disease"/>
            <person name="Wu L."/>
            <person name="Ma J."/>
        </authorList>
    </citation>
    <scope>NUCLEOTIDE SEQUENCE [LARGE SCALE GENOMIC DNA]</scope>
    <source>
        <strain evidence="3">JCM 32105</strain>
    </source>
</reference>
<proteinExistence type="predicted"/>
<dbReference type="InterPro" id="IPR036390">
    <property type="entry name" value="WH_DNA-bd_sf"/>
</dbReference>
<comment type="caution">
    <text evidence="2">The sequence shown here is derived from an EMBL/GenBank/DDBJ whole genome shotgun (WGS) entry which is preliminary data.</text>
</comment>
<evidence type="ECO:0000313" key="3">
    <source>
        <dbReference type="Proteomes" id="UP001500067"/>
    </source>
</evidence>
<accession>A0ABP8N4H4</accession>
<gene>
    <name evidence="2" type="ORF">GCM10023093_00420</name>
</gene>
<dbReference type="PANTHER" id="PTHR33169:SF14">
    <property type="entry name" value="TRANSCRIPTIONAL REGULATOR RV3488"/>
    <property type="match status" value="1"/>
</dbReference>
<dbReference type="InterPro" id="IPR036388">
    <property type="entry name" value="WH-like_DNA-bd_sf"/>
</dbReference>
<dbReference type="PANTHER" id="PTHR33169">
    <property type="entry name" value="PADR-FAMILY TRANSCRIPTIONAL REGULATOR"/>
    <property type="match status" value="1"/>
</dbReference>
<dbReference type="InterPro" id="IPR005149">
    <property type="entry name" value="Tscrpt_reg_PadR_N"/>
</dbReference>
<sequence>MNQTELLKGTLSTMILKLLEQKGKMYGYEITQMIRSMSDDKILVKEGSLYPALHKLEADGLVTTEEVYIGKRVRKYYALTAPGKSATKESVDELLEFLNTIHTIITSKPLATYGAAY</sequence>
<keyword evidence="3" id="KW-1185">Reference proteome</keyword>
<evidence type="ECO:0000313" key="2">
    <source>
        <dbReference type="EMBL" id="GAA4459434.1"/>
    </source>
</evidence>
<organism evidence="2 3">
    <name type="scientific">Nemorincola caseinilytica</name>
    <dbReference type="NCBI Taxonomy" id="2054315"/>
    <lineage>
        <taxon>Bacteria</taxon>
        <taxon>Pseudomonadati</taxon>
        <taxon>Bacteroidota</taxon>
        <taxon>Chitinophagia</taxon>
        <taxon>Chitinophagales</taxon>
        <taxon>Chitinophagaceae</taxon>
        <taxon>Nemorincola</taxon>
    </lineage>
</organism>
<evidence type="ECO:0000259" key="1">
    <source>
        <dbReference type="Pfam" id="PF03551"/>
    </source>
</evidence>
<dbReference type="Pfam" id="PF03551">
    <property type="entry name" value="PadR"/>
    <property type="match status" value="1"/>
</dbReference>
<feature type="domain" description="Transcription regulator PadR N-terminal" evidence="1">
    <location>
        <begin position="15"/>
        <end position="88"/>
    </location>
</feature>
<dbReference type="RefSeq" id="WP_345076698.1">
    <property type="nucleotide sequence ID" value="NZ_BAABFA010000001.1"/>
</dbReference>
<dbReference type="Proteomes" id="UP001500067">
    <property type="component" value="Unassembled WGS sequence"/>
</dbReference>
<dbReference type="EMBL" id="BAABFA010000001">
    <property type="protein sequence ID" value="GAA4459434.1"/>
    <property type="molecule type" value="Genomic_DNA"/>
</dbReference>
<dbReference type="InterPro" id="IPR052509">
    <property type="entry name" value="Metal_resp_DNA-bind_regulator"/>
</dbReference>
<dbReference type="SUPFAM" id="SSF46785">
    <property type="entry name" value="Winged helix' DNA-binding domain"/>
    <property type="match status" value="1"/>
</dbReference>
<name>A0ABP8N4H4_9BACT</name>
<protein>
    <submittedName>
        <fullName evidence="2">PadR family transcriptional regulator</fullName>
    </submittedName>
</protein>